<evidence type="ECO:0000259" key="4">
    <source>
        <dbReference type="PROSITE" id="PS50887"/>
    </source>
</evidence>
<dbReference type="CDD" id="cd06225">
    <property type="entry name" value="HAMP"/>
    <property type="match status" value="1"/>
</dbReference>
<dbReference type="Gene3D" id="3.30.70.270">
    <property type="match status" value="1"/>
</dbReference>
<dbReference type="PROSITE" id="PS50883">
    <property type="entry name" value="EAL"/>
    <property type="match status" value="1"/>
</dbReference>
<keyword evidence="1" id="KW-0472">Membrane</keyword>
<gene>
    <name evidence="5" type="ORF">FNA46_08555</name>
</gene>
<evidence type="ECO:0000259" key="3">
    <source>
        <dbReference type="PROSITE" id="PS50885"/>
    </source>
</evidence>
<dbReference type="EMBL" id="VJMG01000019">
    <property type="protein sequence ID" value="TRL39592.1"/>
    <property type="molecule type" value="Genomic_DNA"/>
</dbReference>
<dbReference type="InterPro" id="IPR043128">
    <property type="entry name" value="Rev_trsase/Diguanyl_cyclase"/>
</dbReference>
<dbReference type="SMART" id="SM00052">
    <property type="entry name" value="EAL"/>
    <property type="match status" value="1"/>
</dbReference>
<dbReference type="Gene3D" id="6.10.340.10">
    <property type="match status" value="1"/>
</dbReference>
<dbReference type="CDD" id="cd01948">
    <property type="entry name" value="EAL"/>
    <property type="match status" value="1"/>
</dbReference>
<dbReference type="PROSITE" id="PS50885">
    <property type="entry name" value="HAMP"/>
    <property type="match status" value="1"/>
</dbReference>
<dbReference type="GO" id="GO:0007165">
    <property type="term" value="P:signal transduction"/>
    <property type="evidence" value="ECO:0007669"/>
    <property type="project" value="InterPro"/>
</dbReference>
<keyword evidence="1" id="KW-1133">Transmembrane helix</keyword>
<dbReference type="GO" id="GO:0016020">
    <property type="term" value="C:membrane"/>
    <property type="evidence" value="ECO:0007669"/>
    <property type="project" value="InterPro"/>
</dbReference>
<dbReference type="InterPro" id="IPR029787">
    <property type="entry name" value="Nucleotide_cyclase"/>
</dbReference>
<dbReference type="InterPro" id="IPR001633">
    <property type="entry name" value="EAL_dom"/>
</dbReference>
<feature type="domain" description="GGDEF" evidence="4">
    <location>
        <begin position="164"/>
        <end position="318"/>
    </location>
</feature>
<dbReference type="Gene3D" id="3.20.20.450">
    <property type="entry name" value="EAL domain"/>
    <property type="match status" value="1"/>
</dbReference>
<dbReference type="InterPro" id="IPR052155">
    <property type="entry name" value="Biofilm_reg_signaling"/>
</dbReference>
<dbReference type="PANTHER" id="PTHR44757:SF2">
    <property type="entry name" value="BIOFILM ARCHITECTURE MAINTENANCE PROTEIN MBAA"/>
    <property type="match status" value="1"/>
</dbReference>
<evidence type="ECO:0000259" key="2">
    <source>
        <dbReference type="PROSITE" id="PS50883"/>
    </source>
</evidence>
<dbReference type="SUPFAM" id="SSF55073">
    <property type="entry name" value="Nucleotide cyclase"/>
    <property type="match status" value="2"/>
</dbReference>
<protein>
    <submittedName>
        <fullName evidence="5">EAL domain-containing protein</fullName>
    </submittedName>
</protein>
<feature type="domain" description="EAL" evidence="2">
    <location>
        <begin position="327"/>
        <end position="580"/>
    </location>
</feature>
<feature type="transmembrane region" description="Helical" evidence="1">
    <location>
        <begin position="60"/>
        <end position="80"/>
    </location>
</feature>
<dbReference type="SMART" id="SM00304">
    <property type="entry name" value="HAMP"/>
    <property type="match status" value="1"/>
</dbReference>
<sequence>MKVAVMEVDTELITGRILGRGLNSLRVRFTLMIGTFCSIVAALVFYLLEAGSDFTHTLTTLGYIKLVASIAAASGFTYYMTGRLTRPIQNLKASTEAIASGDYSAVVTVDCNCEVGGLAESFRKMVARLNDNVSKINTLAYEDGVTGLPNRAVLSEIIDRNPDLKGHVLFIDLDRFKQVNDLYGHQVGDTLLQMAATRMMVDGLEITLDGMNRCLTPESVNLESAGCRLLFRFAGDEFVVLVTGSAGDKDVTDIAQQIIRSLAEPFVIGERQVQIGASVGIAVLGDEAVDAADTLKYADMAMYEAKSRGRGTYAFFDDQMRDRATDRCELERDFLHAIANDEIIVHYQPKINLASNSVEGYEALVRWAHPTRGLLYPGSFLDVVGTGDGLERIGRKVMSIVATDIPKLRASGISCRVAVNVCPTQFADDEFADRLTDYVKSLGVAPSNFELEVTEAVAMLDVEKARKHLLALKRAGFKLSIDDFGMGFSNLAQLSKLPYDSLKIDRSLISDIVTNHDSRIIVSAIVSMAHGLGHTVVAEGVETATQLEILRLLGCDTLQGYYLGIPVPFIDLIAEASRPTEPVAAVGF</sequence>
<evidence type="ECO:0000313" key="6">
    <source>
        <dbReference type="Proteomes" id="UP000316801"/>
    </source>
</evidence>
<dbReference type="Proteomes" id="UP000316801">
    <property type="component" value="Unassembled WGS sequence"/>
</dbReference>
<dbReference type="SMART" id="SM00267">
    <property type="entry name" value="GGDEF"/>
    <property type="match status" value="1"/>
</dbReference>
<dbReference type="AlphaFoldDB" id="A0A549TCF2"/>
<dbReference type="Pfam" id="PF00563">
    <property type="entry name" value="EAL"/>
    <property type="match status" value="1"/>
</dbReference>
<feature type="domain" description="HAMP" evidence="3">
    <location>
        <begin position="82"/>
        <end position="134"/>
    </location>
</feature>
<dbReference type="CDD" id="cd01949">
    <property type="entry name" value="GGDEF"/>
    <property type="match status" value="1"/>
</dbReference>
<evidence type="ECO:0000256" key="1">
    <source>
        <dbReference type="SAM" id="Phobius"/>
    </source>
</evidence>
<evidence type="ECO:0000313" key="5">
    <source>
        <dbReference type="EMBL" id="TRL39592.1"/>
    </source>
</evidence>
<dbReference type="Pfam" id="PF00990">
    <property type="entry name" value="GGDEF"/>
    <property type="match status" value="2"/>
</dbReference>
<dbReference type="SUPFAM" id="SSF158472">
    <property type="entry name" value="HAMP domain-like"/>
    <property type="match status" value="1"/>
</dbReference>
<comment type="caution">
    <text evidence="5">The sequence shown here is derived from an EMBL/GenBank/DDBJ whole genome shotgun (WGS) entry which is preliminary data.</text>
</comment>
<dbReference type="PANTHER" id="PTHR44757">
    <property type="entry name" value="DIGUANYLATE CYCLASE DGCP"/>
    <property type="match status" value="1"/>
</dbReference>
<dbReference type="Pfam" id="PF00672">
    <property type="entry name" value="HAMP"/>
    <property type="match status" value="1"/>
</dbReference>
<dbReference type="InterPro" id="IPR000160">
    <property type="entry name" value="GGDEF_dom"/>
</dbReference>
<dbReference type="NCBIfam" id="TIGR00254">
    <property type="entry name" value="GGDEF"/>
    <property type="match status" value="2"/>
</dbReference>
<keyword evidence="1" id="KW-0812">Transmembrane</keyword>
<accession>A0A549TCF2</accession>
<dbReference type="InterPro" id="IPR035919">
    <property type="entry name" value="EAL_sf"/>
</dbReference>
<dbReference type="PROSITE" id="PS50887">
    <property type="entry name" value="GGDEF"/>
    <property type="match status" value="1"/>
</dbReference>
<organism evidence="5 6">
    <name type="scientific">Rhizobium straminoryzae</name>
    <dbReference type="NCBI Taxonomy" id="1387186"/>
    <lineage>
        <taxon>Bacteria</taxon>
        <taxon>Pseudomonadati</taxon>
        <taxon>Pseudomonadota</taxon>
        <taxon>Alphaproteobacteria</taxon>
        <taxon>Hyphomicrobiales</taxon>
        <taxon>Rhizobiaceae</taxon>
        <taxon>Rhizobium/Agrobacterium group</taxon>
        <taxon>Rhizobium</taxon>
    </lineage>
</organism>
<dbReference type="InterPro" id="IPR003660">
    <property type="entry name" value="HAMP_dom"/>
</dbReference>
<proteinExistence type="predicted"/>
<name>A0A549TCF2_9HYPH</name>
<reference evidence="5 6" key="1">
    <citation type="submission" date="2019-07" db="EMBL/GenBank/DDBJ databases">
        <title>Ln-dependent methylotrophs.</title>
        <authorList>
            <person name="Tani A."/>
        </authorList>
    </citation>
    <scope>NUCLEOTIDE SEQUENCE [LARGE SCALE GENOMIC DNA]</scope>
    <source>
        <strain evidence="5 6">SM12</strain>
    </source>
</reference>
<feature type="transmembrane region" description="Helical" evidence="1">
    <location>
        <begin position="29"/>
        <end position="48"/>
    </location>
</feature>
<dbReference type="SUPFAM" id="SSF141868">
    <property type="entry name" value="EAL domain-like"/>
    <property type="match status" value="1"/>
</dbReference>
<keyword evidence="6" id="KW-1185">Reference proteome</keyword>